<evidence type="ECO:0000313" key="2">
    <source>
        <dbReference type="Proteomes" id="UP001239111"/>
    </source>
</evidence>
<name>A0ACC2P9B9_9HYME</name>
<dbReference type="Proteomes" id="UP001239111">
    <property type="component" value="Chromosome 2"/>
</dbReference>
<evidence type="ECO:0000313" key="1">
    <source>
        <dbReference type="EMBL" id="KAJ8680046.1"/>
    </source>
</evidence>
<organism evidence="1 2">
    <name type="scientific">Eretmocerus hayati</name>
    <dbReference type="NCBI Taxonomy" id="131215"/>
    <lineage>
        <taxon>Eukaryota</taxon>
        <taxon>Metazoa</taxon>
        <taxon>Ecdysozoa</taxon>
        <taxon>Arthropoda</taxon>
        <taxon>Hexapoda</taxon>
        <taxon>Insecta</taxon>
        <taxon>Pterygota</taxon>
        <taxon>Neoptera</taxon>
        <taxon>Endopterygota</taxon>
        <taxon>Hymenoptera</taxon>
        <taxon>Apocrita</taxon>
        <taxon>Proctotrupomorpha</taxon>
        <taxon>Chalcidoidea</taxon>
        <taxon>Aphelinidae</taxon>
        <taxon>Aphelininae</taxon>
        <taxon>Eretmocerus</taxon>
    </lineage>
</organism>
<dbReference type="EMBL" id="CM056742">
    <property type="protein sequence ID" value="KAJ8680046.1"/>
    <property type="molecule type" value="Genomic_DNA"/>
</dbReference>
<gene>
    <name evidence="1" type="ORF">QAD02_015833</name>
</gene>
<sequence length="114" mass="12975">MGETRYAFIQDVTVLRRMRRGLFEPSLWASFLLKGHGSLNLTLYSRNLSDSPECFCGDPTEDVAHVLCECRLYRDIRDLDAMGVLRGGNGSWDFSQVFMKKPQYLALSSFAEQA</sequence>
<protein>
    <submittedName>
        <fullName evidence="1">Uncharacterized protein</fullName>
    </submittedName>
</protein>
<comment type="caution">
    <text evidence="1">The sequence shown here is derived from an EMBL/GenBank/DDBJ whole genome shotgun (WGS) entry which is preliminary data.</text>
</comment>
<proteinExistence type="predicted"/>
<keyword evidence="2" id="KW-1185">Reference proteome</keyword>
<accession>A0ACC2P9B9</accession>
<reference evidence="1" key="1">
    <citation type="submission" date="2023-04" db="EMBL/GenBank/DDBJ databases">
        <title>A chromosome-level genome assembly of the parasitoid wasp Eretmocerus hayati.</title>
        <authorList>
            <person name="Zhong Y."/>
            <person name="Liu S."/>
            <person name="Liu Y."/>
        </authorList>
    </citation>
    <scope>NUCLEOTIDE SEQUENCE</scope>
    <source>
        <strain evidence="1">ZJU_SS_LIU_2023</strain>
    </source>
</reference>